<sequence>LPKKETKNYDLEIPLIITTKSGSQRTSQRQEEDQTYEPGHEYEPIDDPPTYA</sequence>
<dbReference type="EMBL" id="CAJVPT010044072">
    <property type="protein sequence ID" value="CAG8733649.1"/>
    <property type="molecule type" value="Genomic_DNA"/>
</dbReference>
<evidence type="ECO:0000313" key="1">
    <source>
        <dbReference type="EMBL" id="CAG8733649.1"/>
    </source>
</evidence>
<organism evidence="1 2">
    <name type="scientific">Acaulospora colombiana</name>
    <dbReference type="NCBI Taxonomy" id="27376"/>
    <lineage>
        <taxon>Eukaryota</taxon>
        <taxon>Fungi</taxon>
        <taxon>Fungi incertae sedis</taxon>
        <taxon>Mucoromycota</taxon>
        <taxon>Glomeromycotina</taxon>
        <taxon>Glomeromycetes</taxon>
        <taxon>Diversisporales</taxon>
        <taxon>Acaulosporaceae</taxon>
        <taxon>Acaulospora</taxon>
    </lineage>
</organism>
<proteinExistence type="predicted"/>
<comment type="caution">
    <text evidence="1">The sequence shown here is derived from an EMBL/GenBank/DDBJ whole genome shotgun (WGS) entry which is preliminary data.</text>
</comment>
<feature type="non-terminal residue" evidence="1">
    <location>
        <position position="1"/>
    </location>
</feature>
<reference evidence="1" key="1">
    <citation type="submission" date="2021-06" db="EMBL/GenBank/DDBJ databases">
        <authorList>
            <person name="Kallberg Y."/>
            <person name="Tangrot J."/>
            <person name="Rosling A."/>
        </authorList>
    </citation>
    <scope>NUCLEOTIDE SEQUENCE</scope>
    <source>
        <strain evidence="1">CL356</strain>
    </source>
</reference>
<dbReference type="Proteomes" id="UP000789525">
    <property type="component" value="Unassembled WGS sequence"/>
</dbReference>
<name>A0ACA9Q1B9_9GLOM</name>
<keyword evidence="2" id="KW-1185">Reference proteome</keyword>
<gene>
    <name evidence="1" type="ORF">ACOLOM_LOCUS11788</name>
</gene>
<feature type="non-terminal residue" evidence="1">
    <location>
        <position position="52"/>
    </location>
</feature>
<evidence type="ECO:0000313" key="2">
    <source>
        <dbReference type="Proteomes" id="UP000789525"/>
    </source>
</evidence>
<accession>A0ACA9Q1B9</accession>
<protein>
    <submittedName>
        <fullName evidence="1">16909_t:CDS:1</fullName>
    </submittedName>
</protein>